<dbReference type="Gene3D" id="3.10.450.50">
    <property type="match status" value="1"/>
</dbReference>
<dbReference type="AlphaFoldDB" id="A0A075FJM1"/>
<dbReference type="InterPro" id="IPR032710">
    <property type="entry name" value="NTF2-like_dom_sf"/>
</dbReference>
<proteinExistence type="predicted"/>
<protein>
    <recommendedName>
        <fullName evidence="2">SnoaL-like domain-containing protein</fullName>
    </recommendedName>
</protein>
<reference evidence="1" key="1">
    <citation type="journal article" date="2014" name="Genome Biol. Evol.">
        <title>Pangenome evidence for extensive interdomain horizontal transfer affecting lineage core and shell genes in uncultured planktonic thaumarchaeota and euryarchaeota.</title>
        <authorList>
            <person name="Deschamps P."/>
            <person name="Zivanovic Y."/>
            <person name="Moreira D."/>
            <person name="Rodriguez-Valera F."/>
            <person name="Lopez-Garcia P."/>
        </authorList>
    </citation>
    <scope>NUCLEOTIDE SEQUENCE</scope>
</reference>
<accession>A0A075FJM1</accession>
<name>A0A075FJM1_9EURY</name>
<organism evidence="1">
    <name type="scientific">uncultured marine group II/III euryarchaeote AD1000_12_B08</name>
    <dbReference type="NCBI Taxonomy" id="1457724"/>
    <lineage>
        <taxon>Archaea</taxon>
        <taxon>Methanobacteriati</taxon>
        <taxon>Methanobacteriota</taxon>
        <taxon>environmental samples</taxon>
    </lineage>
</organism>
<dbReference type="SUPFAM" id="SSF54427">
    <property type="entry name" value="NTF2-like"/>
    <property type="match status" value="1"/>
</dbReference>
<evidence type="ECO:0000313" key="1">
    <source>
        <dbReference type="EMBL" id="AIE91524.1"/>
    </source>
</evidence>
<dbReference type="EMBL" id="KF900340">
    <property type="protein sequence ID" value="AIE91524.1"/>
    <property type="molecule type" value="Genomic_DNA"/>
</dbReference>
<evidence type="ECO:0008006" key="2">
    <source>
        <dbReference type="Google" id="ProtNLM"/>
    </source>
</evidence>
<sequence>MSVIERFMQAVDNKNEEVLNELVSDDYKFVMHLDGIVLAKADIIGWAMSGSFTRTKNRVIYENDEIGVEHAFVTFANGSTPEAVLSVHRIKDGVIISTETGATALP</sequence>